<dbReference type="AlphaFoldDB" id="A0A4V2M6H2"/>
<keyword evidence="3" id="KW-1185">Reference proteome</keyword>
<reference evidence="2 3" key="1">
    <citation type="submission" date="2019-02" db="EMBL/GenBank/DDBJ databases">
        <title>Kribbella capetownensis sp. nov. and Kribbella speibonae sp. nov., isolated from soil.</title>
        <authorList>
            <person name="Curtis S.M."/>
            <person name="Norton I."/>
            <person name="Everest G.J."/>
            <person name="Meyers P.R."/>
        </authorList>
    </citation>
    <scope>NUCLEOTIDE SEQUENCE [LARGE SCALE GENOMIC DNA]</scope>
    <source>
        <strain evidence="2 3">DSM 27082</strain>
    </source>
</reference>
<evidence type="ECO:0000313" key="2">
    <source>
        <dbReference type="EMBL" id="TCC43702.1"/>
    </source>
</evidence>
<accession>A0A4V2M6H2</accession>
<dbReference type="Gene3D" id="3.40.1580.10">
    <property type="entry name" value="SMI1/KNR4-like"/>
    <property type="match status" value="1"/>
</dbReference>
<gene>
    <name evidence="2" type="ORF">E0H50_04485</name>
</gene>
<dbReference type="EMBL" id="SJKA01000001">
    <property type="protein sequence ID" value="TCC43702.1"/>
    <property type="molecule type" value="Genomic_DNA"/>
</dbReference>
<dbReference type="Proteomes" id="UP000292695">
    <property type="component" value="Unassembled WGS sequence"/>
</dbReference>
<dbReference type="InterPro" id="IPR018958">
    <property type="entry name" value="Knr4/Smi1-like_dom"/>
</dbReference>
<dbReference type="SUPFAM" id="SSF160631">
    <property type="entry name" value="SMI1/KNR4-like"/>
    <property type="match status" value="1"/>
</dbReference>
<organism evidence="2 3">
    <name type="scientific">Kribbella sindirgiensis</name>
    <dbReference type="NCBI Taxonomy" id="1124744"/>
    <lineage>
        <taxon>Bacteria</taxon>
        <taxon>Bacillati</taxon>
        <taxon>Actinomycetota</taxon>
        <taxon>Actinomycetes</taxon>
        <taxon>Propionibacteriales</taxon>
        <taxon>Kribbellaceae</taxon>
        <taxon>Kribbella</taxon>
    </lineage>
</organism>
<protein>
    <submittedName>
        <fullName evidence="2">SMI1/KNR4 family protein</fullName>
    </submittedName>
</protein>
<dbReference type="SMART" id="SM00860">
    <property type="entry name" value="SMI1_KNR4"/>
    <property type="match status" value="1"/>
</dbReference>
<dbReference type="InterPro" id="IPR037883">
    <property type="entry name" value="Knr4/Smi1-like_sf"/>
</dbReference>
<evidence type="ECO:0000313" key="3">
    <source>
        <dbReference type="Proteomes" id="UP000292695"/>
    </source>
</evidence>
<proteinExistence type="predicted"/>
<sequence>MKGRLSVTSPAYRETYPAVPESRVTELEERLGARLPEPYRAYLAAQDGGALEGYNNHGIEIILGLGEVPRWSSLWYLLGQESDVIPGGWIPVGTDAGGGLFLLVVTAQDRGSVWYQSSELEEDDDGVSHPVVRERLADSWDEFLGSIVPLEA</sequence>
<feature type="domain" description="Knr4/Smi1-like" evidence="1">
    <location>
        <begin position="18"/>
        <end position="146"/>
    </location>
</feature>
<comment type="caution">
    <text evidence="2">The sequence shown here is derived from an EMBL/GenBank/DDBJ whole genome shotgun (WGS) entry which is preliminary data.</text>
</comment>
<dbReference type="Pfam" id="PF09346">
    <property type="entry name" value="SMI1_KNR4"/>
    <property type="match status" value="1"/>
</dbReference>
<evidence type="ECO:0000259" key="1">
    <source>
        <dbReference type="SMART" id="SM00860"/>
    </source>
</evidence>
<dbReference type="OrthoDB" id="458118at2"/>
<name>A0A4V2M6H2_9ACTN</name>